<keyword evidence="3 6" id="KW-1133">Transmembrane helix</keyword>
<feature type="transmembrane region" description="Helical" evidence="6">
    <location>
        <begin position="192"/>
        <end position="214"/>
    </location>
</feature>
<evidence type="ECO:0000313" key="8">
    <source>
        <dbReference type="Proteomes" id="UP000054018"/>
    </source>
</evidence>
<reference evidence="7 8" key="1">
    <citation type="submission" date="2014-04" db="EMBL/GenBank/DDBJ databases">
        <authorList>
            <consortium name="DOE Joint Genome Institute"/>
            <person name="Kuo A."/>
            <person name="Kohler A."/>
            <person name="Costa M.D."/>
            <person name="Nagy L.G."/>
            <person name="Floudas D."/>
            <person name="Copeland A."/>
            <person name="Barry K.W."/>
            <person name="Cichocki N."/>
            <person name="Veneault-Fourrey C."/>
            <person name="LaButti K."/>
            <person name="Lindquist E.A."/>
            <person name="Lipzen A."/>
            <person name="Lundell T."/>
            <person name="Morin E."/>
            <person name="Murat C."/>
            <person name="Sun H."/>
            <person name="Tunlid A."/>
            <person name="Henrissat B."/>
            <person name="Grigoriev I.V."/>
            <person name="Hibbett D.S."/>
            <person name="Martin F."/>
            <person name="Nordberg H.P."/>
            <person name="Cantor M.N."/>
            <person name="Hua S.X."/>
        </authorList>
    </citation>
    <scope>NUCLEOTIDE SEQUENCE [LARGE SCALE GENOMIC DNA]</scope>
    <source>
        <strain evidence="7 8">441</strain>
    </source>
</reference>
<evidence type="ECO:0000256" key="3">
    <source>
        <dbReference type="ARBA" id="ARBA00022989"/>
    </source>
</evidence>
<dbReference type="EMBL" id="KN833722">
    <property type="protein sequence ID" value="KIK23800.1"/>
    <property type="molecule type" value="Genomic_DNA"/>
</dbReference>
<feature type="transmembrane region" description="Helical" evidence="6">
    <location>
        <begin position="414"/>
        <end position="432"/>
    </location>
</feature>
<dbReference type="Gene3D" id="1.20.1250.20">
    <property type="entry name" value="MFS general substrate transporter like domains"/>
    <property type="match status" value="1"/>
</dbReference>
<accession>A0A0C9YFX3</accession>
<feature type="transmembrane region" description="Helical" evidence="6">
    <location>
        <begin position="161"/>
        <end position="180"/>
    </location>
</feature>
<evidence type="ECO:0000256" key="6">
    <source>
        <dbReference type="SAM" id="Phobius"/>
    </source>
</evidence>
<dbReference type="Pfam" id="PF07690">
    <property type="entry name" value="MFS_1"/>
    <property type="match status" value="1"/>
</dbReference>
<feature type="transmembrane region" description="Helical" evidence="6">
    <location>
        <begin position="220"/>
        <end position="248"/>
    </location>
</feature>
<organism evidence="7 8">
    <name type="scientific">Pisolithus microcarpus 441</name>
    <dbReference type="NCBI Taxonomy" id="765257"/>
    <lineage>
        <taxon>Eukaryota</taxon>
        <taxon>Fungi</taxon>
        <taxon>Dikarya</taxon>
        <taxon>Basidiomycota</taxon>
        <taxon>Agaricomycotina</taxon>
        <taxon>Agaricomycetes</taxon>
        <taxon>Agaricomycetidae</taxon>
        <taxon>Boletales</taxon>
        <taxon>Sclerodermatineae</taxon>
        <taxon>Pisolithaceae</taxon>
        <taxon>Pisolithus</taxon>
    </lineage>
</organism>
<feature type="transmembrane region" description="Helical" evidence="6">
    <location>
        <begin position="377"/>
        <end position="402"/>
    </location>
</feature>
<protein>
    <recommendedName>
        <fullName evidence="9">Major facilitator superfamily (MFS) profile domain-containing protein</fullName>
    </recommendedName>
</protein>
<dbReference type="OrthoDB" id="3026777at2759"/>
<dbReference type="GO" id="GO:0016020">
    <property type="term" value="C:membrane"/>
    <property type="evidence" value="ECO:0007669"/>
    <property type="project" value="UniProtKB-SubCell"/>
</dbReference>
<feature type="transmembrane region" description="Helical" evidence="6">
    <location>
        <begin position="55"/>
        <end position="74"/>
    </location>
</feature>
<gene>
    <name evidence="7" type="ORF">PISMIDRAFT_428789</name>
</gene>
<dbReference type="AlphaFoldDB" id="A0A0C9YFX3"/>
<evidence type="ECO:0000256" key="2">
    <source>
        <dbReference type="ARBA" id="ARBA00022692"/>
    </source>
</evidence>
<keyword evidence="2 6" id="KW-0812">Transmembrane</keyword>
<feature type="transmembrane region" description="Helical" evidence="6">
    <location>
        <begin position="289"/>
        <end position="311"/>
    </location>
</feature>
<keyword evidence="8" id="KW-1185">Reference proteome</keyword>
<dbReference type="HOGENOM" id="CLU_017517_1_0_1"/>
<keyword evidence="4 6" id="KW-0472">Membrane</keyword>
<feature type="region of interest" description="Disordered" evidence="5">
    <location>
        <begin position="628"/>
        <end position="665"/>
    </location>
</feature>
<dbReference type="GO" id="GO:0022857">
    <property type="term" value="F:transmembrane transporter activity"/>
    <property type="evidence" value="ECO:0007669"/>
    <property type="project" value="InterPro"/>
</dbReference>
<dbReference type="PANTHER" id="PTHR23507:SF1">
    <property type="entry name" value="FI18259P1-RELATED"/>
    <property type="match status" value="1"/>
</dbReference>
<feature type="transmembrane region" description="Helical" evidence="6">
    <location>
        <begin position="605"/>
        <end position="627"/>
    </location>
</feature>
<feature type="transmembrane region" description="Helical" evidence="6">
    <location>
        <begin position="570"/>
        <end position="593"/>
    </location>
</feature>
<evidence type="ECO:0000256" key="4">
    <source>
        <dbReference type="ARBA" id="ARBA00023136"/>
    </source>
</evidence>
<reference evidence="8" key="2">
    <citation type="submission" date="2015-01" db="EMBL/GenBank/DDBJ databases">
        <title>Evolutionary Origins and Diversification of the Mycorrhizal Mutualists.</title>
        <authorList>
            <consortium name="DOE Joint Genome Institute"/>
            <consortium name="Mycorrhizal Genomics Consortium"/>
            <person name="Kohler A."/>
            <person name="Kuo A."/>
            <person name="Nagy L.G."/>
            <person name="Floudas D."/>
            <person name="Copeland A."/>
            <person name="Barry K.W."/>
            <person name="Cichocki N."/>
            <person name="Veneault-Fourrey C."/>
            <person name="LaButti K."/>
            <person name="Lindquist E.A."/>
            <person name="Lipzen A."/>
            <person name="Lundell T."/>
            <person name="Morin E."/>
            <person name="Murat C."/>
            <person name="Riley R."/>
            <person name="Ohm R."/>
            <person name="Sun H."/>
            <person name="Tunlid A."/>
            <person name="Henrissat B."/>
            <person name="Grigoriev I.V."/>
            <person name="Hibbett D.S."/>
            <person name="Martin F."/>
        </authorList>
    </citation>
    <scope>NUCLEOTIDE SEQUENCE [LARGE SCALE GENOMIC DNA]</scope>
    <source>
        <strain evidence="8">441</strain>
    </source>
</reference>
<dbReference type="InterPro" id="IPR036259">
    <property type="entry name" value="MFS_trans_sf"/>
</dbReference>
<dbReference type="InterPro" id="IPR011701">
    <property type="entry name" value="MFS"/>
</dbReference>
<evidence type="ECO:0000256" key="1">
    <source>
        <dbReference type="ARBA" id="ARBA00004141"/>
    </source>
</evidence>
<feature type="compositionally biased region" description="Low complexity" evidence="5">
    <location>
        <begin position="460"/>
        <end position="469"/>
    </location>
</feature>
<feature type="region of interest" description="Disordered" evidence="5">
    <location>
        <begin position="449"/>
        <end position="475"/>
    </location>
</feature>
<comment type="subcellular location">
    <subcellularLocation>
        <location evidence="1">Membrane</location>
        <topology evidence="1">Multi-pass membrane protein</topology>
    </subcellularLocation>
</comment>
<sequence>MSLSRGDGMVPSTPSEELDEYEASPLITDEDEEEIHAEEVASWEKRPWWKRPSPYWIASIMLIGAIGFSCTFAPRVEVYTLLVCHTLKPEYFPDSPIYTVAPHIIGVASTQNVSDTYANDPSYLSSPIVTYPSTIPGYEEDEQTREKCTSDPAVQATVAKLSATLTTTMGILSCLVTGWWANFSDRYGRRPVFIASMVGLLLVDLTFIITTNFVDHLPGGYWFLLAGFVMDGLLGSMPTAVAVNHAYIADTCEPSARSRIFAFALGLTFMGFAVGPLLGGFLIHLTGSTLSVFFMSLLLHSVYALVLLFVLPESLTKAKARAARLRYNQEKEQNSNISTLRRVFNEATRFLSALAVLLPRDVIDANPLKRPKKDWNLFLLAISYALATSLIGAMPFLIQYAIGAFRWSAETANYYFSLIGITRAVVLTILLPPMIKLLKSRKALASLTPFSRDGSPGAAPLHQSPSPLRSRSRSRQRSTQLSLSHSLAGGSAHSVNVDLILARCAVSLEILACLIMGTATTGAVFAVGTMVGAMSVASSPTIQALALEVYYSGGNNGMTARKGQGGIGKLFGALSIVQALGSQIIAPAVYGFIYSRTVATFPQAIMLVTAFCFTTALVILACVRVPASSSGLGHSPRDAEEGGGVRQHEDSSEGVLVDVGVETHE</sequence>
<feature type="region of interest" description="Disordered" evidence="5">
    <location>
        <begin position="1"/>
        <end position="30"/>
    </location>
</feature>
<evidence type="ECO:0000256" key="5">
    <source>
        <dbReference type="SAM" id="MobiDB-lite"/>
    </source>
</evidence>
<name>A0A0C9YFX3_9AGAM</name>
<evidence type="ECO:0008006" key="9">
    <source>
        <dbReference type="Google" id="ProtNLM"/>
    </source>
</evidence>
<proteinExistence type="predicted"/>
<dbReference type="SUPFAM" id="SSF103473">
    <property type="entry name" value="MFS general substrate transporter"/>
    <property type="match status" value="1"/>
</dbReference>
<dbReference type="PANTHER" id="PTHR23507">
    <property type="entry name" value="ZGC:174356"/>
    <property type="match status" value="1"/>
</dbReference>
<feature type="transmembrane region" description="Helical" evidence="6">
    <location>
        <begin position="260"/>
        <end position="283"/>
    </location>
</feature>
<feature type="compositionally biased region" description="Acidic residues" evidence="5">
    <location>
        <begin position="16"/>
        <end position="30"/>
    </location>
</feature>
<evidence type="ECO:0000313" key="7">
    <source>
        <dbReference type="EMBL" id="KIK23800.1"/>
    </source>
</evidence>
<dbReference type="Proteomes" id="UP000054018">
    <property type="component" value="Unassembled WGS sequence"/>
</dbReference>